<organism evidence="1 2">
    <name type="scientific">Elstera litoralis</name>
    <dbReference type="NCBI Taxonomy" id="552518"/>
    <lineage>
        <taxon>Bacteria</taxon>
        <taxon>Pseudomonadati</taxon>
        <taxon>Pseudomonadota</taxon>
        <taxon>Alphaproteobacteria</taxon>
        <taxon>Rhodospirillales</taxon>
        <taxon>Rhodospirillaceae</taxon>
        <taxon>Elstera</taxon>
    </lineage>
</organism>
<sequence length="69" mass="7315">MLLHHAKLEGADTILGDQLPLGTTEACLQVPKSRAELPITAKVAAAARAMVAEGRFATIISQYVGPSWQ</sequence>
<evidence type="ECO:0000313" key="1">
    <source>
        <dbReference type="EMBL" id="KJV09934.1"/>
    </source>
</evidence>
<evidence type="ECO:0000313" key="2">
    <source>
        <dbReference type="Proteomes" id="UP000033774"/>
    </source>
</evidence>
<protein>
    <recommendedName>
        <fullName evidence="3">Solute-binding protein family 3/N-terminal domain-containing protein</fullName>
    </recommendedName>
</protein>
<name>A0A0F3IWF0_9PROT</name>
<dbReference type="Proteomes" id="UP000033774">
    <property type="component" value="Unassembled WGS sequence"/>
</dbReference>
<gene>
    <name evidence="1" type="ORF">VZ95_08305</name>
</gene>
<evidence type="ECO:0008006" key="3">
    <source>
        <dbReference type="Google" id="ProtNLM"/>
    </source>
</evidence>
<keyword evidence="2" id="KW-1185">Reference proteome</keyword>
<comment type="caution">
    <text evidence="1">The sequence shown here is derived from an EMBL/GenBank/DDBJ whole genome shotgun (WGS) entry which is preliminary data.</text>
</comment>
<reference evidence="1 2" key="1">
    <citation type="submission" date="2015-03" db="EMBL/GenBank/DDBJ databases">
        <title>Draft genome sequence of Elstera litoralis.</title>
        <authorList>
            <person name="Rahalkar M.C."/>
            <person name="Dhakephalkar P.K."/>
            <person name="Pore S.D."/>
            <person name="Arora P."/>
            <person name="Kapse N.G."/>
            <person name="Pandit P.S."/>
        </authorList>
    </citation>
    <scope>NUCLEOTIDE SEQUENCE [LARGE SCALE GENOMIC DNA]</scope>
    <source>
        <strain evidence="1 2">Dia-1</strain>
    </source>
</reference>
<dbReference type="AlphaFoldDB" id="A0A0F3IWF0"/>
<dbReference type="EMBL" id="LAJY01000189">
    <property type="protein sequence ID" value="KJV09934.1"/>
    <property type="molecule type" value="Genomic_DNA"/>
</dbReference>
<proteinExistence type="predicted"/>
<accession>A0A0F3IWF0</accession>